<proteinExistence type="inferred from homology"/>
<dbReference type="GO" id="GO:0008831">
    <property type="term" value="F:dTDP-4-dehydrorhamnose reductase activity"/>
    <property type="evidence" value="ECO:0007669"/>
    <property type="project" value="UniProtKB-EC"/>
</dbReference>
<organism evidence="8 9">
    <name type="scientific">Telmatocola sphagniphila</name>
    <dbReference type="NCBI Taxonomy" id="1123043"/>
    <lineage>
        <taxon>Bacteria</taxon>
        <taxon>Pseudomonadati</taxon>
        <taxon>Planctomycetota</taxon>
        <taxon>Planctomycetia</taxon>
        <taxon>Gemmatales</taxon>
        <taxon>Gemmataceae</taxon>
    </lineage>
</organism>
<dbReference type="InterPro" id="IPR029903">
    <property type="entry name" value="RmlD-like-bd"/>
</dbReference>
<dbReference type="NCBIfam" id="TIGR01214">
    <property type="entry name" value="rmlD"/>
    <property type="match status" value="1"/>
</dbReference>
<feature type="domain" description="RmlD-like substrate binding" evidence="7">
    <location>
        <begin position="1"/>
        <end position="290"/>
    </location>
</feature>
<evidence type="ECO:0000256" key="3">
    <source>
        <dbReference type="ARBA" id="ARBA00012929"/>
    </source>
</evidence>
<dbReference type="CDD" id="cd05254">
    <property type="entry name" value="dTDP_HR_like_SDR_e"/>
    <property type="match status" value="1"/>
</dbReference>
<comment type="pathway">
    <text evidence="1 6">Carbohydrate biosynthesis; dTDP-L-rhamnose biosynthesis.</text>
</comment>
<evidence type="ECO:0000256" key="4">
    <source>
        <dbReference type="ARBA" id="ARBA00017099"/>
    </source>
</evidence>
<dbReference type="Gene3D" id="3.90.25.10">
    <property type="entry name" value="UDP-galactose 4-epimerase, domain 1"/>
    <property type="match status" value="1"/>
</dbReference>
<keyword evidence="9" id="KW-1185">Reference proteome</keyword>
<dbReference type="InterPro" id="IPR036291">
    <property type="entry name" value="NAD(P)-bd_dom_sf"/>
</dbReference>
<evidence type="ECO:0000256" key="1">
    <source>
        <dbReference type="ARBA" id="ARBA00004781"/>
    </source>
</evidence>
<dbReference type="EC" id="1.1.1.133" evidence="3 6"/>
<evidence type="ECO:0000313" key="8">
    <source>
        <dbReference type="EMBL" id="QVL33052.1"/>
    </source>
</evidence>
<keyword evidence="6" id="KW-0521">NADP</keyword>
<evidence type="ECO:0000256" key="5">
    <source>
        <dbReference type="ARBA" id="ARBA00048200"/>
    </source>
</evidence>
<sequence>MRYAIIGSAGQLGTALQKLLGNQAIPLTRADFDAIDAASLRRKLTELQPTHLINCSAYNFVDKAEQEPEVAFRSNAWAVRDMATICSELSAKFVHVSTDYVFGLDTTRTIPFRETDAPGPVSVYGVSKLTGEYFAQTYSANHLVIRTCGLYGVRQVQSGKGTNFVDTMRNLARAGKALKVINDQHCTPSFVEHVAQALVEMLHNDLKGLYHVTNSGQTNWYEFAKTIFELSGIQANLSPTTAAEYANQFPIEKRPARRPGYSVLSCDKLLAGNVKQLPDWRAGLADYLKSV</sequence>
<keyword evidence="6 8" id="KW-0560">Oxidoreductase</keyword>
<dbReference type="EMBL" id="CP074694">
    <property type="protein sequence ID" value="QVL33052.1"/>
    <property type="molecule type" value="Genomic_DNA"/>
</dbReference>
<evidence type="ECO:0000259" key="7">
    <source>
        <dbReference type="Pfam" id="PF04321"/>
    </source>
</evidence>
<name>A0A8E6EVU0_9BACT</name>
<dbReference type="UniPathway" id="UPA00124"/>
<gene>
    <name evidence="8" type="primary">rfbD</name>
    <name evidence="8" type="ORF">KIH39_03805</name>
</gene>
<dbReference type="RefSeq" id="WP_213497942.1">
    <property type="nucleotide sequence ID" value="NZ_CP074694.1"/>
</dbReference>
<dbReference type="GO" id="GO:0019305">
    <property type="term" value="P:dTDP-rhamnose biosynthetic process"/>
    <property type="evidence" value="ECO:0007669"/>
    <property type="project" value="UniProtKB-UniPathway"/>
</dbReference>
<comment type="similarity">
    <text evidence="2 6">Belongs to the dTDP-4-dehydrorhamnose reductase family.</text>
</comment>
<dbReference type="SUPFAM" id="SSF51735">
    <property type="entry name" value="NAD(P)-binding Rossmann-fold domains"/>
    <property type="match status" value="1"/>
</dbReference>
<accession>A0A8E6EVU0</accession>
<comment type="catalytic activity">
    <reaction evidence="5">
        <text>dTDP-beta-L-rhamnose + NADP(+) = dTDP-4-dehydro-beta-L-rhamnose + NADPH + H(+)</text>
        <dbReference type="Rhea" id="RHEA:21796"/>
        <dbReference type="ChEBI" id="CHEBI:15378"/>
        <dbReference type="ChEBI" id="CHEBI:57510"/>
        <dbReference type="ChEBI" id="CHEBI:57783"/>
        <dbReference type="ChEBI" id="CHEBI:58349"/>
        <dbReference type="ChEBI" id="CHEBI:62830"/>
        <dbReference type="EC" id="1.1.1.133"/>
    </reaction>
</comment>
<dbReference type="InterPro" id="IPR005913">
    <property type="entry name" value="dTDP_dehydrorham_reduct"/>
</dbReference>
<dbReference type="PANTHER" id="PTHR10491">
    <property type="entry name" value="DTDP-4-DEHYDRORHAMNOSE REDUCTASE"/>
    <property type="match status" value="1"/>
</dbReference>
<evidence type="ECO:0000256" key="6">
    <source>
        <dbReference type="RuleBase" id="RU364082"/>
    </source>
</evidence>
<comment type="function">
    <text evidence="6">Catalyzes the reduction of dTDP-6-deoxy-L-lyxo-4-hexulose to yield dTDP-L-rhamnose.</text>
</comment>
<reference evidence="8" key="1">
    <citation type="submission" date="2021-05" db="EMBL/GenBank/DDBJ databases">
        <title>Complete genome sequence of the cellulolytic planctomycete Telmatocola sphagniphila SP2T and characterization of the first cellulase from planctomycetes.</title>
        <authorList>
            <person name="Rakitin A.L."/>
            <person name="Beletsky A.V."/>
            <person name="Naumoff D.G."/>
            <person name="Kulichevskaya I.S."/>
            <person name="Mardanov A.V."/>
            <person name="Ravin N.V."/>
            <person name="Dedysh S.N."/>
        </authorList>
    </citation>
    <scope>NUCLEOTIDE SEQUENCE</scope>
    <source>
        <strain evidence="8">SP2T</strain>
    </source>
</reference>
<dbReference type="Pfam" id="PF04321">
    <property type="entry name" value="RmlD_sub_bind"/>
    <property type="match status" value="1"/>
</dbReference>
<dbReference type="Proteomes" id="UP000676194">
    <property type="component" value="Chromosome"/>
</dbReference>
<dbReference type="AlphaFoldDB" id="A0A8E6EVU0"/>
<dbReference type="Gene3D" id="3.40.50.720">
    <property type="entry name" value="NAD(P)-binding Rossmann-like Domain"/>
    <property type="match status" value="1"/>
</dbReference>
<dbReference type="PANTHER" id="PTHR10491:SF4">
    <property type="entry name" value="METHIONINE ADENOSYLTRANSFERASE 2 SUBUNIT BETA"/>
    <property type="match status" value="1"/>
</dbReference>
<evidence type="ECO:0000256" key="2">
    <source>
        <dbReference type="ARBA" id="ARBA00010944"/>
    </source>
</evidence>
<evidence type="ECO:0000313" key="9">
    <source>
        <dbReference type="Proteomes" id="UP000676194"/>
    </source>
</evidence>
<protein>
    <recommendedName>
        <fullName evidence="4 6">dTDP-4-dehydrorhamnose reductase</fullName>
        <ecNumber evidence="3 6">1.1.1.133</ecNumber>
    </recommendedName>
</protein>
<dbReference type="KEGG" id="tsph:KIH39_03805"/>
<dbReference type="GO" id="GO:0005829">
    <property type="term" value="C:cytosol"/>
    <property type="evidence" value="ECO:0007669"/>
    <property type="project" value="TreeGrafter"/>
</dbReference>